<proteinExistence type="predicted"/>
<gene>
    <name evidence="1" type="ORF">DESAMIL20_861</name>
</gene>
<evidence type="ECO:0000313" key="2">
    <source>
        <dbReference type="Proteomes" id="UP000194141"/>
    </source>
</evidence>
<dbReference type="STRING" id="1562698.DESAMIL20_861"/>
<keyword evidence="2" id="KW-1185">Reference proteome</keyword>
<protein>
    <submittedName>
        <fullName evidence="1">Uncharacterized protein</fullName>
    </submittedName>
</protein>
<accession>A0A1X4XUW8</accession>
<evidence type="ECO:0000313" key="1">
    <source>
        <dbReference type="EMBL" id="OSS41308.1"/>
    </source>
</evidence>
<dbReference type="Proteomes" id="UP000194141">
    <property type="component" value="Unassembled WGS sequence"/>
</dbReference>
<dbReference type="EMBL" id="MDSU01000018">
    <property type="protein sequence ID" value="OSS41308.1"/>
    <property type="molecule type" value="Genomic_DNA"/>
</dbReference>
<dbReference type="AlphaFoldDB" id="A0A1X4XUW8"/>
<reference evidence="1 2" key="1">
    <citation type="journal article" date="2017" name="Front. Microbiol.">
        <title>Genome Sequence of Desulfurella amilsii Strain TR1 and Comparative Genomics of Desulfurellaceae Family.</title>
        <authorList>
            <person name="Florentino A.P."/>
            <person name="Stams A.J."/>
            <person name="Sanchez-Andrea I."/>
        </authorList>
    </citation>
    <scope>NUCLEOTIDE SEQUENCE [LARGE SCALE GENOMIC DNA]</scope>
    <source>
        <strain evidence="1 2">TR1</strain>
    </source>
</reference>
<name>A0A1X4XUW8_9BACT</name>
<comment type="caution">
    <text evidence="1">The sequence shown here is derived from an EMBL/GenBank/DDBJ whole genome shotgun (WGS) entry which is preliminary data.</text>
</comment>
<organism evidence="1 2">
    <name type="scientific">Desulfurella amilsii</name>
    <dbReference type="NCBI Taxonomy" id="1562698"/>
    <lineage>
        <taxon>Bacteria</taxon>
        <taxon>Pseudomonadati</taxon>
        <taxon>Campylobacterota</taxon>
        <taxon>Desulfurellia</taxon>
        <taxon>Desulfurellales</taxon>
        <taxon>Desulfurellaceae</taxon>
        <taxon>Desulfurella</taxon>
    </lineage>
</organism>
<sequence length="59" mass="7214">MNMQNTIKWEKKLNKKKKKKKKKNNNFFVYFRKIQKDKAPGSEVLDALYFYLCNGYFIT</sequence>